<keyword evidence="1" id="KW-1133">Transmembrane helix</keyword>
<name>A0A644WJP5_9ZZZZ</name>
<accession>A0A644WJP5</accession>
<dbReference type="AlphaFoldDB" id="A0A644WJP5"/>
<evidence type="ECO:0000313" key="2">
    <source>
        <dbReference type="EMBL" id="MPM03797.1"/>
    </source>
</evidence>
<keyword evidence="1" id="KW-0472">Membrane</keyword>
<gene>
    <name evidence="2" type="ORF">SDC9_50064</name>
</gene>
<feature type="transmembrane region" description="Helical" evidence="1">
    <location>
        <begin position="12"/>
        <end position="30"/>
    </location>
</feature>
<protein>
    <submittedName>
        <fullName evidence="2">Uncharacterized protein</fullName>
    </submittedName>
</protein>
<dbReference type="EMBL" id="VSSQ01000982">
    <property type="protein sequence ID" value="MPM03797.1"/>
    <property type="molecule type" value="Genomic_DNA"/>
</dbReference>
<evidence type="ECO:0000256" key="1">
    <source>
        <dbReference type="SAM" id="Phobius"/>
    </source>
</evidence>
<sequence>MIIYIKKRKSYFLLFLLVLLCFGLIFYKYVILNNKRDFIVGAFLINEKLEEQHEKEVVNVLDNEKYFRPSKLPVLNNNEEINELINNYYDNKFNDISIPMKFINSPENTILNYFSLLREAANPVNGKYIGCGSLGDGDKPYKIAYNLFDDEYKAKVSFKKYKDSFSNIFHISLIKFREVPSDNDDIKYFYEIEAIQALENKVASFTYYYGFIELSKIKNEYKISNINITPENYLCAPYHGWVYDAESKVQIEYGDWCKFIKEINKTEVNGYIKNLYFLGNDNKNYKIQFYTLTNDYDVEVAQYIQDSNGKWKRVKLNPEDCLKNKND</sequence>
<keyword evidence="1" id="KW-0812">Transmembrane</keyword>
<comment type="caution">
    <text evidence="2">The sequence shown here is derived from an EMBL/GenBank/DDBJ whole genome shotgun (WGS) entry which is preliminary data.</text>
</comment>
<organism evidence="2">
    <name type="scientific">bioreactor metagenome</name>
    <dbReference type="NCBI Taxonomy" id="1076179"/>
    <lineage>
        <taxon>unclassified sequences</taxon>
        <taxon>metagenomes</taxon>
        <taxon>ecological metagenomes</taxon>
    </lineage>
</organism>
<proteinExistence type="predicted"/>
<reference evidence="2" key="1">
    <citation type="submission" date="2019-08" db="EMBL/GenBank/DDBJ databases">
        <authorList>
            <person name="Kucharzyk K."/>
            <person name="Murdoch R.W."/>
            <person name="Higgins S."/>
            <person name="Loffler F."/>
        </authorList>
    </citation>
    <scope>NUCLEOTIDE SEQUENCE</scope>
</reference>